<accession>A0A0A0EJK6</accession>
<dbReference type="STRING" id="1461694.ATO9_02115"/>
<keyword evidence="2" id="KW-1185">Reference proteome</keyword>
<reference evidence="1 2" key="1">
    <citation type="journal article" date="2015" name="Antonie Van Leeuwenhoek">
        <title>Pseudooceanicola atlanticus gen. nov. sp. nov., isolated from surface seawater of the Atlantic Ocean and reclassification of Oceanicola batsensis, Oceanicola marinus, Oceanicola nitratireducens, Oceanicola nanhaiensis, Oceanicola antarcticus and Oceanicola flagellatus, as Pseudooceanicola batsensis comb. nov., Pseudooceanicola marinus comb. nov., Pseudooceanicola nitratireducens comb. nov., Pseudooceanicola nanhaiensis comb. nov., Pseudooceanicola antarcticus comb. nov., and Pseudooceanicola flagellatus comb. nov.</title>
        <authorList>
            <person name="Lai Q."/>
            <person name="Li G."/>
            <person name="Liu X."/>
            <person name="Du Y."/>
            <person name="Sun F."/>
            <person name="Shao Z."/>
        </authorList>
    </citation>
    <scope>NUCLEOTIDE SEQUENCE [LARGE SCALE GENOMIC DNA]</scope>
    <source>
        <strain evidence="1 2">22II-s11g</strain>
    </source>
</reference>
<dbReference type="Proteomes" id="UP000030004">
    <property type="component" value="Unassembled WGS sequence"/>
</dbReference>
<dbReference type="EMBL" id="AQQX01000001">
    <property type="protein sequence ID" value="KGM50313.1"/>
    <property type="molecule type" value="Genomic_DNA"/>
</dbReference>
<dbReference type="AlphaFoldDB" id="A0A0A0EJK6"/>
<dbReference type="OrthoDB" id="7772846at2"/>
<evidence type="ECO:0000313" key="1">
    <source>
        <dbReference type="EMBL" id="KGM50313.1"/>
    </source>
</evidence>
<gene>
    <name evidence="1" type="ORF">ATO9_02115</name>
</gene>
<evidence type="ECO:0000313" key="2">
    <source>
        <dbReference type="Proteomes" id="UP000030004"/>
    </source>
</evidence>
<protein>
    <submittedName>
        <fullName evidence="1">Uncharacterized protein</fullName>
    </submittedName>
</protein>
<dbReference type="RefSeq" id="WP_043744374.1">
    <property type="nucleotide sequence ID" value="NZ_AQQX01000001.1"/>
</dbReference>
<comment type="caution">
    <text evidence="1">The sequence shown here is derived from an EMBL/GenBank/DDBJ whole genome shotgun (WGS) entry which is preliminary data.</text>
</comment>
<dbReference type="eggNOG" id="ENOG5032S9D">
    <property type="taxonomic scope" value="Bacteria"/>
</dbReference>
<sequence>MSVLKVNKTRLANGVWEGVISDVPSGVTPGIEVQFRDRPLEDITVTPAADGLWQLKFSIPPQMVSDGIQTISILEQNTGEVIDSFAIIAGEVADETIRAEIDLLREELDLLKRAFRRHCVETA</sequence>
<name>A0A0A0EJK6_9RHOB</name>
<organism evidence="1 2">
    <name type="scientific">Pseudooceanicola atlanticus</name>
    <dbReference type="NCBI Taxonomy" id="1461694"/>
    <lineage>
        <taxon>Bacteria</taxon>
        <taxon>Pseudomonadati</taxon>
        <taxon>Pseudomonadota</taxon>
        <taxon>Alphaproteobacteria</taxon>
        <taxon>Rhodobacterales</taxon>
        <taxon>Paracoccaceae</taxon>
        <taxon>Pseudooceanicola</taxon>
    </lineage>
</organism>
<proteinExistence type="predicted"/>